<accession>A0A368JPE0</accession>
<feature type="region of interest" description="Disordered" evidence="1">
    <location>
        <begin position="1"/>
        <end position="28"/>
    </location>
</feature>
<feature type="compositionally biased region" description="Basic and acidic residues" evidence="1">
    <location>
        <begin position="8"/>
        <end position="22"/>
    </location>
</feature>
<reference evidence="2 3" key="1">
    <citation type="submission" date="2018-07" db="EMBL/GenBank/DDBJ databases">
        <title>Genome analysis of Larkinella rosea.</title>
        <authorList>
            <person name="Zhou Z."/>
            <person name="Wang G."/>
        </authorList>
    </citation>
    <scope>NUCLEOTIDE SEQUENCE [LARGE SCALE GENOMIC DNA]</scope>
    <source>
        <strain evidence="3">zzj9</strain>
    </source>
</reference>
<evidence type="ECO:0000313" key="2">
    <source>
        <dbReference type="EMBL" id="RCR68866.1"/>
    </source>
</evidence>
<comment type="caution">
    <text evidence="2">The sequence shown here is derived from an EMBL/GenBank/DDBJ whole genome shotgun (WGS) entry which is preliminary data.</text>
</comment>
<name>A0A368JPE0_9BACT</name>
<evidence type="ECO:0000256" key="1">
    <source>
        <dbReference type="SAM" id="MobiDB-lite"/>
    </source>
</evidence>
<sequence>MAHPYGTDSRESQQQSRRDDPFCRIGHHGKTNINPVGMIHFVESDITGETNTNPIGMVHFVGSDTTGKTKMDHPEEVRHGIKLSWKITAISIMPWFLLIK</sequence>
<protein>
    <submittedName>
        <fullName evidence="2">Uncharacterized protein</fullName>
    </submittedName>
</protein>
<organism evidence="2 3">
    <name type="scientific">Larkinella punicea</name>
    <dbReference type="NCBI Taxonomy" id="2315727"/>
    <lineage>
        <taxon>Bacteria</taxon>
        <taxon>Pseudomonadati</taxon>
        <taxon>Bacteroidota</taxon>
        <taxon>Cytophagia</taxon>
        <taxon>Cytophagales</taxon>
        <taxon>Spirosomataceae</taxon>
        <taxon>Larkinella</taxon>
    </lineage>
</organism>
<proteinExistence type="predicted"/>
<dbReference type="AlphaFoldDB" id="A0A368JPE0"/>
<dbReference type="Proteomes" id="UP000253383">
    <property type="component" value="Unassembled WGS sequence"/>
</dbReference>
<evidence type="ECO:0000313" key="3">
    <source>
        <dbReference type="Proteomes" id="UP000253383"/>
    </source>
</evidence>
<dbReference type="EMBL" id="QOWE01000011">
    <property type="protein sequence ID" value="RCR68866.1"/>
    <property type="molecule type" value="Genomic_DNA"/>
</dbReference>
<keyword evidence="3" id="KW-1185">Reference proteome</keyword>
<gene>
    <name evidence="2" type="ORF">DUE52_15410</name>
</gene>